<feature type="coiled-coil region" evidence="1">
    <location>
        <begin position="127"/>
        <end position="154"/>
    </location>
</feature>
<evidence type="ECO:0000256" key="1">
    <source>
        <dbReference type="SAM" id="Coils"/>
    </source>
</evidence>
<proteinExistence type="predicted"/>
<dbReference type="EMBL" id="KZ293439">
    <property type="protein sequence ID" value="PBK66730.1"/>
    <property type="molecule type" value="Genomic_DNA"/>
</dbReference>
<name>A0A2H3BAM0_9AGAR</name>
<accession>A0A2H3BAM0</accession>
<organism evidence="2 3">
    <name type="scientific">Armillaria solidipes</name>
    <dbReference type="NCBI Taxonomy" id="1076256"/>
    <lineage>
        <taxon>Eukaryota</taxon>
        <taxon>Fungi</taxon>
        <taxon>Dikarya</taxon>
        <taxon>Basidiomycota</taxon>
        <taxon>Agaricomycotina</taxon>
        <taxon>Agaricomycetes</taxon>
        <taxon>Agaricomycetidae</taxon>
        <taxon>Agaricales</taxon>
        <taxon>Marasmiineae</taxon>
        <taxon>Physalacriaceae</taxon>
        <taxon>Armillaria</taxon>
    </lineage>
</organism>
<reference evidence="3" key="1">
    <citation type="journal article" date="2017" name="Nat. Ecol. Evol.">
        <title>Genome expansion and lineage-specific genetic innovations in the forest pathogenic fungi Armillaria.</title>
        <authorList>
            <person name="Sipos G."/>
            <person name="Prasanna A.N."/>
            <person name="Walter M.C."/>
            <person name="O'Connor E."/>
            <person name="Balint B."/>
            <person name="Krizsan K."/>
            <person name="Kiss B."/>
            <person name="Hess J."/>
            <person name="Varga T."/>
            <person name="Slot J."/>
            <person name="Riley R."/>
            <person name="Boka B."/>
            <person name="Rigling D."/>
            <person name="Barry K."/>
            <person name="Lee J."/>
            <person name="Mihaltcheva S."/>
            <person name="LaButti K."/>
            <person name="Lipzen A."/>
            <person name="Waldron R."/>
            <person name="Moloney N.M."/>
            <person name="Sperisen C."/>
            <person name="Kredics L."/>
            <person name="Vagvoelgyi C."/>
            <person name="Patrignani A."/>
            <person name="Fitzpatrick D."/>
            <person name="Nagy I."/>
            <person name="Doyle S."/>
            <person name="Anderson J.B."/>
            <person name="Grigoriev I.V."/>
            <person name="Gueldener U."/>
            <person name="Muensterkoetter M."/>
            <person name="Nagy L.G."/>
        </authorList>
    </citation>
    <scope>NUCLEOTIDE SEQUENCE [LARGE SCALE GENOMIC DNA]</scope>
    <source>
        <strain evidence="3">28-4</strain>
    </source>
</reference>
<dbReference type="AlphaFoldDB" id="A0A2H3BAM0"/>
<protein>
    <submittedName>
        <fullName evidence="2">Uncharacterized protein</fullName>
    </submittedName>
</protein>
<keyword evidence="1" id="KW-0175">Coiled coil</keyword>
<evidence type="ECO:0000313" key="2">
    <source>
        <dbReference type="EMBL" id="PBK66730.1"/>
    </source>
</evidence>
<dbReference type="Proteomes" id="UP000218334">
    <property type="component" value="Unassembled WGS sequence"/>
</dbReference>
<sequence>MSLLYDGDSGLLPYILAIYAVSHPLSLQQRLLHIHIPPLKPSTAVQHLALSIDEEITVFDAHARELGTFNSQLLLLKCESLVLSRELHQAEDALLLSDMRTWLRYISRLKKIWNDTRDHQRTVDILRKHMQDVISAMEEERSRAEAEIARHRERIPALNMSKWSYRDLAAV</sequence>
<gene>
    <name evidence="2" type="ORF">ARMSODRAFT_1021164</name>
</gene>
<evidence type="ECO:0000313" key="3">
    <source>
        <dbReference type="Proteomes" id="UP000218334"/>
    </source>
</evidence>
<keyword evidence="3" id="KW-1185">Reference proteome</keyword>